<protein>
    <submittedName>
        <fullName evidence="4">GNAT family N-acetyltransferase</fullName>
    </submittedName>
</protein>
<evidence type="ECO:0000259" key="3">
    <source>
        <dbReference type="PROSITE" id="PS51186"/>
    </source>
</evidence>
<dbReference type="SUPFAM" id="SSF55729">
    <property type="entry name" value="Acyl-CoA N-acyltransferases (Nat)"/>
    <property type="match status" value="1"/>
</dbReference>
<dbReference type="PROSITE" id="PS51186">
    <property type="entry name" value="GNAT"/>
    <property type="match status" value="1"/>
</dbReference>
<reference evidence="4" key="1">
    <citation type="submission" date="2021-01" db="EMBL/GenBank/DDBJ databases">
        <title>Fulvivirga kasyanovii gen. nov., sp nov., a novel member of the phylum Bacteroidetes isolated from seawater in a mussel farm.</title>
        <authorList>
            <person name="Zhao L.-H."/>
            <person name="Wang Z.-J."/>
        </authorList>
    </citation>
    <scope>NUCLEOTIDE SEQUENCE</scope>
    <source>
        <strain evidence="4">2943</strain>
    </source>
</reference>
<dbReference type="Gene3D" id="3.40.630.30">
    <property type="match status" value="1"/>
</dbReference>
<dbReference type="AlphaFoldDB" id="A0A937JYB2"/>
<name>A0A937JYB2_9BACT</name>
<organism evidence="4 5">
    <name type="scientific">Fulvivirga sediminis</name>
    <dbReference type="NCBI Taxonomy" id="2803949"/>
    <lineage>
        <taxon>Bacteria</taxon>
        <taxon>Pseudomonadati</taxon>
        <taxon>Bacteroidota</taxon>
        <taxon>Cytophagia</taxon>
        <taxon>Cytophagales</taxon>
        <taxon>Fulvivirgaceae</taxon>
        <taxon>Fulvivirga</taxon>
    </lineage>
</organism>
<evidence type="ECO:0000256" key="2">
    <source>
        <dbReference type="ARBA" id="ARBA00023315"/>
    </source>
</evidence>
<evidence type="ECO:0000313" key="5">
    <source>
        <dbReference type="Proteomes" id="UP000659388"/>
    </source>
</evidence>
<dbReference type="Pfam" id="PF00583">
    <property type="entry name" value="Acetyltransf_1"/>
    <property type="match status" value="1"/>
</dbReference>
<evidence type="ECO:0000256" key="1">
    <source>
        <dbReference type="ARBA" id="ARBA00022679"/>
    </source>
</evidence>
<keyword evidence="2" id="KW-0012">Acyltransferase</keyword>
<dbReference type="PANTHER" id="PTHR43877">
    <property type="entry name" value="AMINOALKYLPHOSPHONATE N-ACETYLTRANSFERASE-RELATED-RELATED"/>
    <property type="match status" value="1"/>
</dbReference>
<comment type="caution">
    <text evidence="4">The sequence shown here is derived from an EMBL/GenBank/DDBJ whole genome shotgun (WGS) entry which is preliminary data.</text>
</comment>
<dbReference type="GO" id="GO:0016747">
    <property type="term" value="F:acyltransferase activity, transferring groups other than amino-acyl groups"/>
    <property type="evidence" value="ECO:0007669"/>
    <property type="project" value="InterPro"/>
</dbReference>
<gene>
    <name evidence="4" type="ORF">JL102_08965</name>
</gene>
<dbReference type="InterPro" id="IPR000182">
    <property type="entry name" value="GNAT_dom"/>
</dbReference>
<dbReference type="EMBL" id="JAESIY010000004">
    <property type="protein sequence ID" value="MBL3656258.1"/>
    <property type="molecule type" value="Genomic_DNA"/>
</dbReference>
<evidence type="ECO:0000313" key="4">
    <source>
        <dbReference type="EMBL" id="MBL3656258.1"/>
    </source>
</evidence>
<dbReference type="Proteomes" id="UP000659388">
    <property type="component" value="Unassembled WGS sequence"/>
</dbReference>
<dbReference type="InterPro" id="IPR016181">
    <property type="entry name" value="Acyl_CoA_acyltransferase"/>
</dbReference>
<dbReference type="RefSeq" id="WP_202244047.1">
    <property type="nucleotide sequence ID" value="NZ_JAESIY010000004.1"/>
</dbReference>
<keyword evidence="5" id="KW-1185">Reference proteome</keyword>
<dbReference type="PANTHER" id="PTHR43877:SF2">
    <property type="entry name" value="AMINOALKYLPHOSPHONATE N-ACETYLTRANSFERASE-RELATED"/>
    <property type="match status" value="1"/>
</dbReference>
<feature type="domain" description="N-acetyltransferase" evidence="3">
    <location>
        <begin position="1"/>
        <end position="149"/>
    </location>
</feature>
<accession>A0A937JYB2</accession>
<dbReference type="InterPro" id="IPR050832">
    <property type="entry name" value="Bact_Acetyltransf"/>
</dbReference>
<keyword evidence="1" id="KW-0808">Transferase</keyword>
<proteinExistence type="predicted"/>
<sequence>MIKIVRTGASDAAFKNLVSILDADLAVRDGDEHAFYDQYNKLDSIKYALVAYKNDQPIACGAIKEFDHSTMEVKRMFTAPECRGEGIAVQILSELEKWAAELSYKKCVLETGVRQPEAIRLYEKCGYSPIPNYGQYIGVDNSRCFEKKL</sequence>
<dbReference type="CDD" id="cd04301">
    <property type="entry name" value="NAT_SF"/>
    <property type="match status" value="1"/>
</dbReference>